<dbReference type="PANTHER" id="PTHR47027">
    <property type="entry name" value="REVERSE TRANSCRIPTASE DOMAIN-CONTAINING PROTEIN"/>
    <property type="match status" value="1"/>
</dbReference>
<accession>A0A6P7GHM6</accession>
<organism evidence="1">
    <name type="scientific">Diabrotica virgifera virgifera</name>
    <name type="common">western corn rootworm</name>
    <dbReference type="NCBI Taxonomy" id="50390"/>
    <lineage>
        <taxon>Eukaryota</taxon>
        <taxon>Metazoa</taxon>
        <taxon>Ecdysozoa</taxon>
        <taxon>Arthropoda</taxon>
        <taxon>Hexapoda</taxon>
        <taxon>Insecta</taxon>
        <taxon>Pterygota</taxon>
        <taxon>Neoptera</taxon>
        <taxon>Endopterygota</taxon>
        <taxon>Coleoptera</taxon>
        <taxon>Polyphaga</taxon>
        <taxon>Cucujiformia</taxon>
        <taxon>Chrysomeloidea</taxon>
        <taxon>Chrysomelidae</taxon>
        <taxon>Galerucinae</taxon>
        <taxon>Diabroticina</taxon>
        <taxon>Diabroticites</taxon>
        <taxon>Diabrotica</taxon>
    </lineage>
</organism>
<reference evidence="1" key="1">
    <citation type="submission" date="2025-08" db="UniProtKB">
        <authorList>
            <consortium name="RefSeq"/>
        </authorList>
    </citation>
    <scope>IDENTIFICATION</scope>
    <source>
        <tissue evidence="1">Whole insect</tissue>
    </source>
</reference>
<name>A0A6P7GHM6_DIAVI</name>
<dbReference type="AlphaFoldDB" id="A0A6P7GHM6"/>
<dbReference type="InParanoid" id="A0A6P7GHM6"/>
<dbReference type="PANTHER" id="PTHR47027:SF29">
    <property type="entry name" value="C2H2-TYPE DOMAIN-CONTAINING PROTEIN"/>
    <property type="match status" value="1"/>
</dbReference>
<proteinExistence type="predicted"/>
<sequence length="185" mass="22173">MIARSKQELKEILKRLEAIGRKKGIYINEEKTKYMEWTKREYTQGQYLTINTETKIYKFEEVERFQYLGATFTRRPNIKEEIQARIMAGNRCIFALNNLLRNKNISRGAKIRIYKTVIRPIVLYASETWTMNKSEQVMLKVWERKVLRKIFGGKIWNGMWIRRPNVELEWMYGEPNIVGVIKSQD</sequence>
<dbReference type="RefSeq" id="XP_028149341.1">
    <property type="nucleotide sequence ID" value="XM_028293540.1"/>
</dbReference>
<gene>
    <name evidence="1" type="primary">LOC114342751</name>
</gene>
<evidence type="ECO:0000313" key="1">
    <source>
        <dbReference type="RefSeq" id="XP_028149341.1"/>
    </source>
</evidence>
<protein>
    <submittedName>
        <fullName evidence="1">Uncharacterized protein LOC114342751</fullName>
    </submittedName>
</protein>